<dbReference type="PROSITE" id="PS51352">
    <property type="entry name" value="THIOREDOXIN_2"/>
    <property type="match status" value="1"/>
</dbReference>
<protein>
    <recommendedName>
        <fullName evidence="2">Thioredoxin domain-containing protein</fullName>
    </recommendedName>
</protein>
<feature type="domain" description="Thioredoxin" evidence="2">
    <location>
        <begin position="1"/>
        <end position="145"/>
    </location>
</feature>
<dbReference type="InterPro" id="IPR051099">
    <property type="entry name" value="AGR/TXD"/>
</dbReference>
<sequence>LLAVGTAAILSLTVAAQAAEGWVVDFEKAKAQAAKEGKSILMEFTGSDWCPPCKALQKNVLSKDVFKTEMPKSFVLLKLDSPRDKSKQTPEEIEQYKVLSAKYGIQGVPTIFLADAKGRPYYQTVGYSGDPADKYVANLKDQLGTLAKRDAAFAKAEKASGTEKAKLLAEGLSLVDDEMALKTYGNVVSQIIELDADNKAGLKAKFAGLKDSVEFKSELEATMRGNSSKPEDTLAAIDKLIEEKKPTGAALQEAVFMKSSILFQTDKAKAKEMLLEAKELAPKSETGKRIDDILERFFKDE</sequence>
<evidence type="ECO:0000313" key="3">
    <source>
        <dbReference type="EMBL" id="SVC63116.1"/>
    </source>
</evidence>
<reference evidence="3" key="1">
    <citation type="submission" date="2018-05" db="EMBL/GenBank/DDBJ databases">
        <authorList>
            <person name="Lanie J.A."/>
            <person name="Ng W.-L."/>
            <person name="Kazmierczak K.M."/>
            <person name="Andrzejewski T.M."/>
            <person name="Davidsen T.M."/>
            <person name="Wayne K.J."/>
            <person name="Tettelin H."/>
            <person name="Glass J.I."/>
            <person name="Rusch D."/>
            <person name="Podicherti R."/>
            <person name="Tsui H.-C.T."/>
            <person name="Winkler M.E."/>
        </authorList>
    </citation>
    <scope>NUCLEOTIDE SEQUENCE</scope>
</reference>
<dbReference type="PANTHER" id="PTHR15337">
    <property type="entry name" value="ANTERIOR GRADIENT PROTEIN-RELATED"/>
    <property type="match status" value="1"/>
</dbReference>
<dbReference type="AlphaFoldDB" id="A0A382NPT5"/>
<dbReference type="PANTHER" id="PTHR15337:SF11">
    <property type="entry name" value="THIOREDOXIN DOMAIN-CONTAINING PROTEIN"/>
    <property type="match status" value="1"/>
</dbReference>
<organism evidence="3">
    <name type="scientific">marine metagenome</name>
    <dbReference type="NCBI Taxonomy" id="408172"/>
    <lineage>
        <taxon>unclassified sequences</taxon>
        <taxon>metagenomes</taxon>
        <taxon>ecological metagenomes</taxon>
    </lineage>
</organism>
<dbReference type="Pfam" id="PF13899">
    <property type="entry name" value="Thioredoxin_7"/>
    <property type="match status" value="1"/>
</dbReference>
<feature type="non-terminal residue" evidence="3">
    <location>
        <position position="1"/>
    </location>
</feature>
<dbReference type="EMBL" id="UINC01101914">
    <property type="protein sequence ID" value="SVC63116.1"/>
    <property type="molecule type" value="Genomic_DNA"/>
</dbReference>
<dbReference type="InterPro" id="IPR013766">
    <property type="entry name" value="Thioredoxin_domain"/>
</dbReference>
<dbReference type="InterPro" id="IPR036249">
    <property type="entry name" value="Thioredoxin-like_sf"/>
</dbReference>
<dbReference type="Gene3D" id="3.40.30.10">
    <property type="entry name" value="Glutaredoxin"/>
    <property type="match status" value="1"/>
</dbReference>
<name>A0A382NPT5_9ZZZZ</name>
<keyword evidence="1" id="KW-0732">Signal</keyword>
<gene>
    <name evidence="3" type="ORF">METZ01_LOCUS315970</name>
</gene>
<evidence type="ECO:0000256" key="1">
    <source>
        <dbReference type="ARBA" id="ARBA00022729"/>
    </source>
</evidence>
<accession>A0A382NPT5</accession>
<evidence type="ECO:0000259" key="2">
    <source>
        <dbReference type="PROSITE" id="PS51352"/>
    </source>
</evidence>
<proteinExistence type="predicted"/>
<dbReference type="SUPFAM" id="SSF52833">
    <property type="entry name" value="Thioredoxin-like"/>
    <property type="match status" value="1"/>
</dbReference>